<dbReference type="Proteomes" id="UP000092024">
    <property type="component" value="Unassembled WGS sequence"/>
</dbReference>
<dbReference type="PANTHER" id="PTHR43734:SF1">
    <property type="entry name" value="PHYTOENE DESATURASE"/>
    <property type="match status" value="1"/>
</dbReference>
<gene>
    <name evidence="7" type="ORF">A7K91_19300</name>
</gene>
<evidence type="ECO:0000256" key="3">
    <source>
        <dbReference type="ARBA" id="ARBA00023002"/>
    </source>
</evidence>
<evidence type="ECO:0000256" key="1">
    <source>
        <dbReference type="ARBA" id="ARBA00004829"/>
    </source>
</evidence>
<dbReference type="NCBIfam" id="TIGR02734">
    <property type="entry name" value="crtI_fam"/>
    <property type="match status" value="1"/>
</dbReference>
<proteinExistence type="inferred from homology"/>
<dbReference type="InterPro" id="IPR036188">
    <property type="entry name" value="FAD/NAD-bd_sf"/>
</dbReference>
<keyword evidence="2 5" id="KW-0125">Carotenoid biosynthesis</keyword>
<evidence type="ECO:0000256" key="5">
    <source>
        <dbReference type="RuleBase" id="RU362075"/>
    </source>
</evidence>
<dbReference type="STRING" id="1844972.A7K91_19300"/>
<keyword evidence="3 5" id="KW-0560">Oxidoreductase</keyword>
<dbReference type="Gene3D" id="3.50.50.60">
    <property type="entry name" value="FAD/NAD(P)-binding domain"/>
    <property type="match status" value="2"/>
</dbReference>
<dbReference type="InterPro" id="IPR014105">
    <property type="entry name" value="Carotenoid/retinoid_OxRdtase"/>
</dbReference>
<feature type="domain" description="Amine oxidase" evidence="6">
    <location>
        <begin position="2"/>
        <end position="457"/>
    </location>
</feature>
<keyword evidence="8" id="KW-1185">Reference proteome</keyword>
<evidence type="ECO:0000259" key="6">
    <source>
        <dbReference type="Pfam" id="PF01593"/>
    </source>
</evidence>
<organism evidence="7 8">
    <name type="scientific">Paenibacillus oryzae</name>
    <dbReference type="NCBI Taxonomy" id="1844972"/>
    <lineage>
        <taxon>Bacteria</taxon>
        <taxon>Bacillati</taxon>
        <taxon>Bacillota</taxon>
        <taxon>Bacilli</taxon>
        <taxon>Bacillales</taxon>
        <taxon>Paenibacillaceae</taxon>
        <taxon>Paenibacillus</taxon>
    </lineage>
</organism>
<dbReference type="InterPro" id="IPR002937">
    <property type="entry name" value="Amino_oxidase"/>
</dbReference>
<evidence type="ECO:0000256" key="4">
    <source>
        <dbReference type="ARBA" id="ARBA00038322"/>
    </source>
</evidence>
<comment type="similarity">
    <text evidence="4">Belongs to the carotenoid/retinoid oxidoreductase family. CrtN subfamily.</text>
</comment>
<reference evidence="7 8" key="1">
    <citation type="submission" date="2016-05" db="EMBL/GenBank/DDBJ databases">
        <title>Paenibacillus oryzae. sp. nov., isolated from the rice root.</title>
        <authorList>
            <person name="Zhang J."/>
            <person name="Zhang X."/>
        </authorList>
    </citation>
    <scope>NUCLEOTIDE SEQUENCE [LARGE SCALE GENOMIC DNA]</scope>
    <source>
        <strain evidence="7 8">1DrF-4</strain>
    </source>
</reference>
<name>A0A1A5YPW0_9BACL</name>
<comment type="caution">
    <text evidence="7">The sequence shown here is derived from an EMBL/GenBank/DDBJ whole genome shotgun (WGS) entry which is preliminary data.</text>
</comment>
<dbReference type="Pfam" id="PF01593">
    <property type="entry name" value="Amino_oxidase"/>
    <property type="match status" value="1"/>
</dbReference>
<dbReference type="GO" id="GO:0016491">
    <property type="term" value="F:oxidoreductase activity"/>
    <property type="evidence" value="ECO:0007669"/>
    <property type="project" value="UniProtKB-KW"/>
</dbReference>
<accession>A0A1A5YPW0</accession>
<dbReference type="PANTHER" id="PTHR43734">
    <property type="entry name" value="PHYTOENE DESATURASE"/>
    <property type="match status" value="1"/>
</dbReference>
<evidence type="ECO:0000313" key="7">
    <source>
        <dbReference type="EMBL" id="OBR67420.1"/>
    </source>
</evidence>
<dbReference type="AlphaFoldDB" id="A0A1A5YPW0"/>
<sequence>MIAALLLSKQGADVGLFEKNDKLGGRLAFQEGDGFRIDQGPTIVLLPEMLLDILEEAGIPRASIPLQECSPMHVIHYADGTRLTKWRDTDKQMEELERLAPGSSNGFLRYMDHMREGFKLGKAAFLDRPFFRKSHLFTVSNLRLLARLRAYRSTRALAARYFRDERLVDAFSLQTLYIGGAPFQAPGLYTLLPYAEHEYGVWYVKGGYASLVPLLEKELRSRGVDIHTGMEVSELLLENGICRGFIAGGKAYRGDAVVYNGDLPHRLPVLNEAEEALEKEERSDKYVPSSGCVLVYAGTNKTWPNAATHQFFLPPSLNDSLKDIFVKKTLPRNPSFYVFNPSAIDKDAAPAGHSALYFLIPCPPEPFVDWERETAALVDNVLEEAERRGFPGLRASIVWKSVRTPRDAKRDGLFQGGSFGLAPLLLQSAAFRPQFKHGKIEGLYAVGASIHPGGGIPIVMQGAKLLAHHLIEEVFP</sequence>
<evidence type="ECO:0000313" key="8">
    <source>
        <dbReference type="Proteomes" id="UP000092024"/>
    </source>
</evidence>
<dbReference type="EMBL" id="LYPA01000038">
    <property type="protein sequence ID" value="OBR67420.1"/>
    <property type="molecule type" value="Genomic_DNA"/>
</dbReference>
<dbReference type="SUPFAM" id="SSF51905">
    <property type="entry name" value="FAD/NAD(P)-binding domain"/>
    <property type="match status" value="1"/>
</dbReference>
<dbReference type="GO" id="GO:0016117">
    <property type="term" value="P:carotenoid biosynthetic process"/>
    <property type="evidence" value="ECO:0007669"/>
    <property type="project" value="UniProtKB-KW"/>
</dbReference>
<comment type="pathway">
    <text evidence="1 5">Carotenoid biosynthesis.</text>
</comment>
<evidence type="ECO:0000256" key="2">
    <source>
        <dbReference type="ARBA" id="ARBA00022746"/>
    </source>
</evidence>
<protein>
    <submittedName>
        <fullName evidence="7">Phytoene desaturase</fullName>
    </submittedName>
</protein>